<evidence type="ECO:0000313" key="2">
    <source>
        <dbReference type="Proteomes" id="UP000789920"/>
    </source>
</evidence>
<reference evidence="1" key="1">
    <citation type="submission" date="2021-06" db="EMBL/GenBank/DDBJ databases">
        <authorList>
            <person name="Kallberg Y."/>
            <person name="Tangrot J."/>
            <person name="Rosling A."/>
        </authorList>
    </citation>
    <scope>NUCLEOTIDE SEQUENCE</scope>
    <source>
        <strain evidence="1">MA461A</strain>
    </source>
</reference>
<feature type="non-terminal residue" evidence="1">
    <location>
        <position position="1"/>
    </location>
</feature>
<evidence type="ECO:0000313" key="1">
    <source>
        <dbReference type="EMBL" id="CAG8640002.1"/>
    </source>
</evidence>
<proteinExistence type="predicted"/>
<comment type="caution">
    <text evidence="1">The sequence shown here is derived from an EMBL/GenBank/DDBJ whole genome shotgun (WGS) entry which is preliminary data.</text>
</comment>
<dbReference type="EMBL" id="CAJVQC010012599">
    <property type="protein sequence ID" value="CAG8640002.1"/>
    <property type="molecule type" value="Genomic_DNA"/>
</dbReference>
<dbReference type="Proteomes" id="UP000789920">
    <property type="component" value="Unassembled WGS sequence"/>
</dbReference>
<protein>
    <submittedName>
        <fullName evidence="1">34014_t:CDS:1</fullName>
    </submittedName>
</protein>
<accession>A0ACA9N8Q6</accession>
<keyword evidence="2" id="KW-1185">Reference proteome</keyword>
<name>A0ACA9N8Q6_9GLOM</name>
<gene>
    <name evidence="1" type="ORF">RPERSI_LOCUS7443</name>
</gene>
<organism evidence="1 2">
    <name type="scientific">Racocetra persica</name>
    <dbReference type="NCBI Taxonomy" id="160502"/>
    <lineage>
        <taxon>Eukaryota</taxon>
        <taxon>Fungi</taxon>
        <taxon>Fungi incertae sedis</taxon>
        <taxon>Mucoromycota</taxon>
        <taxon>Glomeromycotina</taxon>
        <taxon>Glomeromycetes</taxon>
        <taxon>Diversisporales</taxon>
        <taxon>Gigasporaceae</taxon>
        <taxon>Racocetra</taxon>
    </lineage>
</organism>
<sequence>HIEIHDSNHIHDLSKDLSGHPISRRFTNQQLARVAKMTTSGSRPQEIILAICQNNLSASVINKDIYNTHQQLRQRNLAGCTPVEALIDELREDDYMYEYKYNDIGHITHLFFTYNESVLLTC</sequence>